<keyword evidence="2 5" id="KW-0812">Transmembrane</keyword>
<accession>A0ABW2KTE5</accession>
<evidence type="ECO:0000256" key="1">
    <source>
        <dbReference type="ARBA" id="ARBA00004141"/>
    </source>
</evidence>
<evidence type="ECO:0000256" key="4">
    <source>
        <dbReference type="ARBA" id="ARBA00023136"/>
    </source>
</evidence>
<organism evidence="6 7">
    <name type="scientific">Rhodocista pekingensis</name>
    <dbReference type="NCBI Taxonomy" id="201185"/>
    <lineage>
        <taxon>Bacteria</taxon>
        <taxon>Pseudomonadati</taxon>
        <taxon>Pseudomonadota</taxon>
        <taxon>Alphaproteobacteria</taxon>
        <taxon>Rhodospirillales</taxon>
        <taxon>Azospirillaceae</taxon>
        <taxon>Rhodocista</taxon>
    </lineage>
</organism>
<dbReference type="EMBL" id="JBHTCM010000006">
    <property type="protein sequence ID" value="MFC7332585.1"/>
    <property type="molecule type" value="Genomic_DNA"/>
</dbReference>
<dbReference type="RefSeq" id="WP_377357084.1">
    <property type="nucleotide sequence ID" value="NZ_JBHTCM010000006.1"/>
</dbReference>
<gene>
    <name evidence="6" type="ORF">ACFQPS_05370</name>
</gene>
<protein>
    <submittedName>
        <fullName evidence="6">EI24 domain-containing protein</fullName>
    </submittedName>
</protein>
<evidence type="ECO:0000256" key="5">
    <source>
        <dbReference type="SAM" id="Phobius"/>
    </source>
</evidence>
<keyword evidence="3 5" id="KW-1133">Transmembrane helix</keyword>
<feature type="transmembrane region" description="Helical" evidence="5">
    <location>
        <begin position="119"/>
        <end position="145"/>
    </location>
</feature>
<reference evidence="7" key="1">
    <citation type="journal article" date="2019" name="Int. J. Syst. Evol. Microbiol.">
        <title>The Global Catalogue of Microorganisms (GCM) 10K type strain sequencing project: providing services to taxonomists for standard genome sequencing and annotation.</title>
        <authorList>
            <consortium name="The Broad Institute Genomics Platform"/>
            <consortium name="The Broad Institute Genome Sequencing Center for Infectious Disease"/>
            <person name="Wu L."/>
            <person name="Ma J."/>
        </authorList>
    </citation>
    <scope>NUCLEOTIDE SEQUENCE [LARGE SCALE GENOMIC DNA]</scope>
    <source>
        <strain evidence="7">CGMCC 1.16275</strain>
    </source>
</reference>
<feature type="transmembrane region" description="Helical" evidence="5">
    <location>
        <begin position="179"/>
        <end position="210"/>
    </location>
</feature>
<sequence>MIRAFARALSQLSDPAFGRVILLSILATLGLFALLLTAVSWTLYETDLFTIPWLDTTVDVLGSLAVLGIAWLLFPAVVITVSSLMLESVVQAVERRHYPGLGPARPQPVLEGIANSAKFLGVVIILNLLVLPLYLIPVLNLVIYYCLNGYLLGREYYELVSLRRLDPERMRYLRSEESMGLFLVGIIIAFLSVVPIVNLLVPVIATAFMVHVFEDMRRRLPHPGAA</sequence>
<feature type="transmembrane region" description="Helical" evidence="5">
    <location>
        <begin position="64"/>
        <end position="86"/>
    </location>
</feature>
<name>A0ABW2KTE5_9PROT</name>
<dbReference type="InterPro" id="IPR059112">
    <property type="entry name" value="CysZ/EI24"/>
</dbReference>
<evidence type="ECO:0000256" key="2">
    <source>
        <dbReference type="ARBA" id="ARBA00022692"/>
    </source>
</evidence>
<dbReference type="Pfam" id="PF07264">
    <property type="entry name" value="EI24"/>
    <property type="match status" value="1"/>
</dbReference>
<proteinExistence type="predicted"/>
<dbReference type="Proteomes" id="UP001596456">
    <property type="component" value="Unassembled WGS sequence"/>
</dbReference>
<evidence type="ECO:0000313" key="7">
    <source>
        <dbReference type="Proteomes" id="UP001596456"/>
    </source>
</evidence>
<feature type="transmembrane region" description="Helical" evidence="5">
    <location>
        <begin position="20"/>
        <end position="44"/>
    </location>
</feature>
<comment type="caution">
    <text evidence="6">The sequence shown here is derived from an EMBL/GenBank/DDBJ whole genome shotgun (WGS) entry which is preliminary data.</text>
</comment>
<comment type="subcellular location">
    <subcellularLocation>
        <location evidence="1">Membrane</location>
        <topology evidence="1">Multi-pass membrane protein</topology>
    </subcellularLocation>
</comment>
<keyword evidence="4 5" id="KW-0472">Membrane</keyword>
<evidence type="ECO:0000313" key="6">
    <source>
        <dbReference type="EMBL" id="MFC7332585.1"/>
    </source>
</evidence>
<evidence type="ECO:0000256" key="3">
    <source>
        <dbReference type="ARBA" id="ARBA00022989"/>
    </source>
</evidence>
<keyword evidence="7" id="KW-1185">Reference proteome</keyword>